<accession>A0A6N7PX65</accession>
<name>A0A6N7PX65_9BACT</name>
<proteinExistence type="predicted"/>
<sequence length="328" mass="37480">METTERGAGRAMEGADDIDLILRHVSRKLPRAVARALVDCDELVEPLEWVDTQVTSRQRRLDRALLVKAGQEKRLLHVEWARTMTRDVSWRIFEYNTLTALALGDEARARRGAKPWEGPPRVESVLVLLSGRDEPWPAEGAYRTSPDDRPFSGVTFRVEPVYQRTVAELVRRATEQRSPLWLIFAPLARDVDGDKLAHVVELLRAQSAPWEFEELRAAMAVLAETNRRVKGLRDVVLSEVSKGVVMQNWFYREGRKDGRKDGRRQGQLEALGHQFERRLGRPLTMPERQRLESRLAKLGAARVGDVVLERTTEELVRWLTPKAPKSEA</sequence>
<evidence type="ECO:0000313" key="1">
    <source>
        <dbReference type="EMBL" id="MRG96479.1"/>
    </source>
</evidence>
<dbReference type="OrthoDB" id="5498089at2"/>
<gene>
    <name evidence="1" type="ORF">GF068_31830</name>
</gene>
<dbReference type="Proteomes" id="UP000440224">
    <property type="component" value="Unassembled WGS sequence"/>
</dbReference>
<organism evidence="1 2">
    <name type="scientific">Polyangium spumosum</name>
    <dbReference type="NCBI Taxonomy" id="889282"/>
    <lineage>
        <taxon>Bacteria</taxon>
        <taxon>Pseudomonadati</taxon>
        <taxon>Myxococcota</taxon>
        <taxon>Polyangia</taxon>
        <taxon>Polyangiales</taxon>
        <taxon>Polyangiaceae</taxon>
        <taxon>Polyangium</taxon>
    </lineage>
</organism>
<protein>
    <recommendedName>
        <fullName evidence="3">DUF4351 domain-containing protein</fullName>
    </recommendedName>
</protein>
<reference evidence="1 2" key="1">
    <citation type="submission" date="2019-10" db="EMBL/GenBank/DDBJ databases">
        <title>A soil myxobacterium in the family Polyangiaceae.</title>
        <authorList>
            <person name="Li Y."/>
            <person name="Wang J."/>
        </authorList>
    </citation>
    <scope>NUCLEOTIDE SEQUENCE [LARGE SCALE GENOMIC DNA]</scope>
    <source>
        <strain evidence="1 2">DSM 14734</strain>
    </source>
</reference>
<dbReference type="AlphaFoldDB" id="A0A6N7PX65"/>
<dbReference type="EMBL" id="WJIE01000011">
    <property type="protein sequence ID" value="MRG96479.1"/>
    <property type="molecule type" value="Genomic_DNA"/>
</dbReference>
<evidence type="ECO:0008006" key="3">
    <source>
        <dbReference type="Google" id="ProtNLM"/>
    </source>
</evidence>
<keyword evidence="2" id="KW-1185">Reference proteome</keyword>
<comment type="caution">
    <text evidence="1">The sequence shown here is derived from an EMBL/GenBank/DDBJ whole genome shotgun (WGS) entry which is preliminary data.</text>
</comment>
<dbReference type="RefSeq" id="WP_153823273.1">
    <property type="nucleotide sequence ID" value="NZ_WJIE01000011.1"/>
</dbReference>
<evidence type="ECO:0000313" key="2">
    <source>
        <dbReference type="Proteomes" id="UP000440224"/>
    </source>
</evidence>